<sequence length="492" mass="55936">MNKLQSRNIPEDLYARVVTAAELNNRSLEGEVRQALMQQYPAPGSETLTLRQQWQNSTAERLRGLVAQLKADGFWQFRGPGTLVQLARHVGESSPAQFLDWLDGSEPLPFEAAGRISTFTGCSTDWLIDGQLDPFTVADIGRPDEYEAFFSTGLQGDSRYHLIRFADGTLYFIRHDRQDNAWNAGYTGGRFYLANGMGGGGTGNLKRFLMYLKTQGQRLRIDSHDSREDRDSLGQHHPCFFLKDAVNTMTDWLPQLLRGELPDRWAADAGELRYILNEFRDPEPKKQIAAFVQKLANTLNTFDIYSDHWQVFSEGYNQRLPSGKTTYDLFLEQLPRVDMVDRLMTLHEDTLQAAFRRCELINTLQVENDFTADTAAEFVKGISVRFQTADDFIRALAERHVHCQDSSGFLDAYANLQCRETGVNGYQLPNNLMKVAESQSFIYVDGIRPLDAISIANLYQLLMRDFRFSEGQAKTFISGIKTGDESDHEIRN</sequence>
<proteinExistence type="predicted"/>
<organism evidence="1">
    <name type="scientific">Pectobacterium versatile</name>
    <dbReference type="NCBI Taxonomy" id="2488639"/>
    <lineage>
        <taxon>Bacteria</taxon>
        <taxon>Pseudomonadati</taxon>
        <taxon>Pseudomonadota</taxon>
        <taxon>Gammaproteobacteria</taxon>
        <taxon>Enterobacterales</taxon>
        <taxon>Pectobacteriaceae</taxon>
        <taxon>Pectobacterium</taxon>
    </lineage>
</organism>
<accession>A0A855MA11</accession>
<dbReference type="Proteomes" id="UP000237284">
    <property type="component" value="Chromosome"/>
</dbReference>
<reference evidence="2 3" key="2">
    <citation type="submission" date="2020-11" db="EMBL/GenBank/DDBJ databases">
        <title>Complete genome sequence of Pectobacterium versatile F131.</title>
        <authorList>
            <person name="Shirshikov F.V."/>
            <person name="Miroshnikov K."/>
            <person name="Toshakov S.V."/>
            <person name="Kabanova A.P."/>
            <person name="Barannik A.P."/>
            <person name="Shneider M."/>
            <person name="Ignatov A.N."/>
            <person name="Miroshnikov K.A."/>
            <person name="Mikhailova Y.V."/>
            <person name="Shelenkov A."/>
            <person name="Yanushevich Y.G."/>
            <person name="Evseev P.V."/>
        </authorList>
    </citation>
    <scope>NUCLEOTIDE SEQUENCE [LARGE SCALE GENOMIC DNA]</scope>
    <source>
        <strain evidence="2 3">F131</strain>
    </source>
</reference>
<dbReference type="InterPro" id="IPR010985">
    <property type="entry name" value="Ribbon_hlx_hlx"/>
</dbReference>
<dbReference type="EMBL" id="CP065030">
    <property type="protein sequence ID" value="QPK13952.1"/>
    <property type="molecule type" value="Genomic_DNA"/>
</dbReference>
<dbReference type="EMBL" id="PDVW01000050">
    <property type="protein sequence ID" value="POY48026.1"/>
    <property type="molecule type" value="Genomic_DNA"/>
</dbReference>
<dbReference type="SUPFAM" id="SSF47598">
    <property type="entry name" value="Ribbon-helix-helix"/>
    <property type="match status" value="1"/>
</dbReference>
<gene>
    <name evidence="2" type="ORF">F131LOC_010950</name>
    <name evidence="1" type="ORF">F131LOC_04239</name>
</gene>
<protein>
    <submittedName>
        <fullName evidence="1">Uncharacterized protein</fullName>
    </submittedName>
</protein>
<evidence type="ECO:0000313" key="3">
    <source>
        <dbReference type="Proteomes" id="UP000237284"/>
    </source>
</evidence>
<dbReference type="AlphaFoldDB" id="A0A855MA11"/>
<name>A0A855MA11_9GAMM</name>
<dbReference type="RefSeq" id="WP_185894043.1">
    <property type="nucleotide sequence ID" value="NZ_CAKLIE010000001.1"/>
</dbReference>
<reference evidence="1" key="1">
    <citation type="submission" date="2017-12" db="EMBL/GenBank/DDBJ databases">
        <title>First report on the novel genomospecies/subspecies of Pectobacterium carotovorum in Russia.</title>
        <authorList>
            <person name="Shirshikov F.V."/>
            <person name="Miroshnikov K."/>
            <person name="Toshakov S.V."/>
            <person name="Kabanova A.P."/>
            <person name="Barannik A.P."/>
            <person name="Shneider M."/>
            <person name="Ignatov A.N."/>
            <person name="Miroshnikov K.A."/>
        </authorList>
    </citation>
    <scope>NUCLEOTIDE SEQUENCE [LARGE SCALE GENOMIC DNA]</scope>
    <source>
        <strain evidence="1">F131</strain>
    </source>
</reference>
<evidence type="ECO:0000313" key="1">
    <source>
        <dbReference type="EMBL" id="POY48026.1"/>
    </source>
</evidence>
<dbReference type="GO" id="GO:0006355">
    <property type="term" value="P:regulation of DNA-templated transcription"/>
    <property type="evidence" value="ECO:0007669"/>
    <property type="project" value="InterPro"/>
</dbReference>
<evidence type="ECO:0000313" key="2">
    <source>
        <dbReference type="EMBL" id="QPK13952.1"/>
    </source>
</evidence>